<comment type="caution">
    <text evidence="2">The sequence shown here is derived from an EMBL/GenBank/DDBJ whole genome shotgun (WGS) entry which is preliminary data.</text>
</comment>
<keyword evidence="3" id="KW-1185">Reference proteome</keyword>
<reference evidence="2" key="1">
    <citation type="submission" date="2022-04" db="EMBL/GenBank/DDBJ databases">
        <title>A functionally conserved STORR gene fusion in Papaver species that diverged 16.8 million years ago.</title>
        <authorList>
            <person name="Catania T."/>
        </authorList>
    </citation>
    <scope>NUCLEOTIDE SEQUENCE</scope>
    <source>
        <strain evidence="2">S-188037</strain>
    </source>
</reference>
<proteinExistence type="predicted"/>
<name>A0AAD4T473_9MAGN</name>
<feature type="compositionally biased region" description="Basic residues" evidence="1">
    <location>
        <begin position="9"/>
        <end position="19"/>
    </location>
</feature>
<protein>
    <submittedName>
        <fullName evidence="2">Uncharacterized protein</fullName>
    </submittedName>
</protein>
<organism evidence="2 3">
    <name type="scientific">Papaver atlanticum</name>
    <dbReference type="NCBI Taxonomy" id="357466"/>
    <lineage>
        <taxon>Eukaryota</taxon>
        <taxon>Viridiplantae</taxon>
        <taxon>Streptophyta</taxon>
        <taxon>Embryophyta</taxon>
        <taxon>Tracheophyta</taxon>
        <taxon>Spermatophyta</taxon>
        <taxon>Magnoliopsida</taxon>
        <taxon>Ranunculales</taxon>
        <taxon>Papaveraceae</taxon>
        <taxon>Papaveroideae</taxon>
        <taxon>Papaver</taxon>
    </lineage>
</organism>
<dbReference type="AlphaFoldDB" id="A0AAD4T473"/>
<feature type="region of interest" description="Disordered" evidence="1">
    <location>
        <begin position="1"/>
        <end position="33"/>
    </location>
</feature>
<gene>
    <name evidence="2" type="ORF">MKW98_027551</name>
</gene>
<accession>A0AAD4T473</accession>
<evidence type="ECO:0000313" key="2">
    <source>
        <dbReference type="EMBL" id="KAI3935411.1"/>
    </source>
</evidence>
<sequence length="298" mass="34925">MSFHEFGAHHHKQHARYSKSRPGDDEEEGEILKKEEDQYLGTNYEWWHGGSKSCRDGFIEDMHVDYDSRKHRKVGDRIEHCSRDVWDKYGCSQERERGTKIEWQRAKHDNEDIRETERRGCRGMDWNRDMESKEKKDIRRREHEQLEHCDETTRYAERDVACEETVEPKISELEEEKNIDKVEESRKRRQAILEKYKYKKQELQNQVQPQPEVPEKEENASLPIDKVLGTLLLLLDIFPDVDSVDSIFSVGKSQVPNITSVSQGVEGVDAGASKGKGDGLQVKRSGHNDNWDNKTWTL</sequence>
<feature type="region of interest" description="Disordered" evidence="1">
    <location>
        <begin position="266"/>
        <end position="298"/>
    </location>
</feature>
<evidence type="ECO:0000313" key="3">
    <source>
        <dbReference type="Proteomes" id="UP001202328"/>
    </source>
</evidence>
<evidence type="ECO:0000256" key="1">
    <source>
        <dbReference type="SAM" id="MobiDB-lite"/>
    </source>
</evidence>
<dbReference type="Proteomes" id="UP001202328">
    <property type="component" value="Unassembled WGS sequence"/>
</dbReference>
<dbReference type="EMBL" id="JAJJMB010006268">
    <property type="protein sequence ID" value="KAI3935411.1"/>
    <property type="molecule type" value="Genomic_DNA"/>
</dbReference>